<evidence type="ECO:0000313" key="2">
    <source>
        <dbReference type="Proteomes" id="UP001431131"/>
    </source>
</evidence>
<name>A0AAW5E6Y6_9BACI</name>
<organism evidence="1 2">
    <name type="scientific">Fredinandcohnia quinoae</name>
    <dbReference type="NCBI Taxonomy" id="2918902"/>
    <lineage>
        <taxon>Bacteria</taxon>
        <taxon>Bacillati</taxon>
        <taxon>Bacillota</taxon>
        <taxon>Bacilli</taxon>
        <taxon>Bacillales</taxon>
        <taxon>Bacillaceae</taxon>
        <taxon>Fredinandcohnia</taxon>
    </lineage>
</organism>
<accession>A0AAW5E6Y6</accession>
<dbReference type="AlphaFoldDB" id="A0AAW5E6Y6"/>
<evidence type="ECO:0000313" key="1">
    <source>
        <dbReference type="EMBL" id="MCH1625390.1"/>
    </source>
</evidence>
<comment type="caution">
    <text evidence="1">The sequence shown here is derived from an EMBL/GenBank/DDBJ whole genome shotgun (WGS) entry which is preliminary data.</text>
</comment>
<keyword evidence="2" id="KW-1185">Reference proteome</keyword>
<dbReference type="EMBL" id="JAKTTI010000010">
    <property type="protein sequence ID" value="MCH1625390.1"/>
    <property type="molecule type" value="Genomic_DNA"/>
</dbReference>
<evidence type="ECO:0008006" key="3">
    <source>
        <dbReference type="Google" id="ProtNLM"/>
    </source>
</evidence>
<protein>
    <recommendedName>
        <fullName evidence="3">Lipoprotein</fullName>
    </recommendedName>
</protein>
<dbReference type="Proteomes" id="UP001431131">
    <property type="component" value="Unassembled WGS sequence"/>
</dbReference>
<proteinExistence type="predicted"/>
<sequence>MFVILIFIVLTGCSLETKTLPQFYEKDLSKVTKIAIVDGSTGYQKTIEDNKVINDFLNDIKDIKFIPDENQESRSGLDYGISLHQNGEETFHFALTRVNGHYYHTEPAIYPIVDEFYTTLTIEED</sequence>
<reference evidence="1" key="1">
    <citation type="submission" date="2022-02" db="EMBL/GenBank/DDBJ databases">
        <title>Fredinandcohnia quinoae sp. nov. isolated from Chenopodium quinoa seeds.</title>
        <authorList>
            <person name="Saati-Santamaria Z."/>
            <person name="Flores-Felix J.D."/>
            <person name="Igual J.M."/>
            <person name="Velazquez E."/>
            <person name="Garcia-Fraile P."/>
            <person name="Martinez-Molina E."/>
        </authorList>
    </citation>
    <scope>NUCLEOTIDE SEQUENCE</scope>
    <source>
        <strain evidence="1">SECRCQ15</strain>
    </source>
</reference>
<gene>
    <name evidence="1" type="ORF">MJG50_08635</name>
</gene>